<feature type="region of interest" description="Disordered" evidence="1">
    <location>
        <begin position="154"/>
        <end position="186"/>
    </location>
</feature>
<gene>
    <name evidence="2" type="ORF">QBC37DRAFT_401496</name>
</gene>
<reference evidence="2" key="1">
    <citation type="journal article" date="2023" name="Mol. Phylogenet. Evol.">
        <title>Genome-scale phylogeny and comparative genomics of the fungal order Sordariales.</title>
        <authorList>
            <person name="Hensen N."/>
            <person name="Bonometti L."/>
            <person name="Westerberg I."/>
            <person name="Brannstrom I.O."/>
            <person name="Guillou S."/>
            <person name="Cros-Aarteil S."/>
            <person name="Calhoun S."/>
            <person name="Haridas S."/>
            <person name="Kuo A."/>
            <person name="Mondo S."/>
            <person name="Pangilinan J."/>
            <person name="Riley R."/>
            <person name="LaButti K."/>
            <person name="Andreopoulos B."/>
            <person name="Lipzen A."/>
            <person name="Chen C."/>
            <person name="Yan M."/>
            <person name="Daum C."/>
            <person name="Ng V."/>
            <person name="Clum A."/>
            <person name="Steindorff A."/>
            <person name="Ohm R.A."/>
            <person name="Martin F."/>
            <person name="Silar P."/>
            <person name="Natvig D.O."/>
            <person name="Lalanne C."/>
            <person name="Gautier V."/>
            <person name="Ament-Velasquez S.L."/>
            <person name="Kruys A."/>
            <person name="Hutchinson M.I."/>
            <person name="Powell A.J."/>
            <person name="Barry K."/>
            <person name="Miller A.N."/>
            <person name="Grigoriev I.V."/>
            <person name="Debuchy R."/>
            <person name="Gladieux P."/>
            <person name="Hiltunen Thoren M."/>
            <person name="Johannesson H."/>
        </authorList>
    </citation>
    <scope>NUCLEOTIDE SEQUENCE</scope>
    <source>
        <strain evidence="2">PSN293</strain>
    </source>
</reference>
<name>A0AAN6Y6U3_9PEZI</name>
<dbReference type="AlphaFoldDB" id="A0AAN6Y6U3"/>
<dbReference type="EMBL" id="MU858127">
    <property type="protein sequence ID" value="KAK4212431.1"/>
    <property type="molecule type" value="Genomic_DNA"/>
</dbReference>
<sequence>MAVPLSQQMRSAAELTIGAVRDAVHLAVNDIWAAADPTNPGRDLTGNLLVEPHRLLGVIIAAYGTVHPRPDRPSVRALSNQLGGECVLFLGLAFTTNEVASMSWPVYLELFRMVREQVPVLPRCWLFHPAIVSVLLDLKSPQYRGLYTEFLSSPPVPPATTATNQPSPSATTTSQQRDRPAPRHQAGALGLPCGWSSWSAPRHQAGAFVSSAACPAAVFAPAPAPAVKVEEKKIKKEEENEDE</sequence>
<evidence type="ECO:0000313" key="3">
    <source>
        <dbReference type="Proteomes" id="UP001301769"/>
    </source>
</evidence>
<organism evidence="2 3">
    <name type="scientific">Rhypophila decipiens</name>
    <dbReference type="NCBI Taxonomy" id="261697"/>
    <lineage>
        <taxon>Eukaryota</taxon>
        <taxon>Fungi</taxon>
        <taxon>Dikarya</taxon>
        <taxon>Ascomycota</taxon>
        <taxon>Pezizomycotina</taxon>
        <taxon>Sordariomycetes</taxon>
        <taxon>Sordariomycetidae</taxon>
        <taxon>Sordariales</taxon>
        <taxon>Naviculisporaceae</taxon>
        <taxon>Rhypophila</taxon>
    </lineage>
</organism>
<keyword evidence="3" id="KW-1185">Reference proteome</keyword>
<evidence type="ECO:0000256" key="1">
    <source>
        <dbReference type="SAM" id="MobiDB-lite"/>
    </source>
</evidence>
<feature type="compositionally biased region" description="Polar residues" evidence="1">
    <location>
        <begin position="164"/>
        <end position="175"/>
    </location>
</feature>
<comment type="caution">
    <text evidence="2">The sequence shown here is derived from an EMBL/GenBank/DDBJ whole genome shotgun (WGS) entry which is preliminary data.</text>
</comment>
<proteinExistence type="predicted"/>
<reference evidence="2" key="2">
    <citation type="submission" date="2023-05" db="EMBL/GenBank/DDBJ databases">
        <authorList>
            <consortium name="Lawrence Berkeley National Laboratory"/>
            <person name="Steindorff A."/>
            <person name="Hensen N."/>
            <person name="Bonometti L."/>
            <person name="Westerberg I."/>
            <person name="Brannstrom I.O."/>
            <person name="Guillou S."/>
            <person name="Cros-Aarteil S."/>
            <person name="Calhoun S."/>
            <person name="Haridas S."/>
            <person name="Kuo A."/>
            <person name="Mondo S."/>
            <person name="Pangilinan J."/>
            <person name="Riley R."/>
            <person name="Labutti K."/>
            <person name="Andreopoulos B."/>
            <person name="Lipzen A."/>
            <person name="Chen C."/>
            <person name="Yanf M."/>
            <person name="Daum C."/>
            <person name="Ng V."/>
            <person name="Clum A."/>
            <person name="Ohm R."/>
            <person name="Martin F."/>
            <person name="Silar P."/>
            <person name="Natvig D."/>
            <person name="Lalanne C."/>
            <person name="Gautier V."/>
            <person name="Ament-Velasquez S.L."/>
            <person name="Kruys A."/>
            <person name="Hutchinson M.I."/>
            <person name="Powell A.J."/>
            <person name="Barry K."/>
            <person name="Miller A.N."/>
            <person name="Grigoriev I.V."/>
            <person name="Debuchy R."/>
            <person name="Gladieux P."/>
            <person name="Thoren M.H."/>
            <person name="Johannesson H."/>
        </authorList>
    </citation>
    <scope>NUCLEOTIDE SEQUENCE</scope>
    <source>
        <strain evidence="2">PSN293</strain>
    </source>
</reference>
<accession>A0AAN6Y6U3</accession>
<evidence type="ECO:0000313" key="2">
    <source>
        <dbReference type="EMBL" id="KAK4212431.1"/>
    </source>
</evidence>
<dbReference type="Proteomes" id="UP001301769">
    <property type="component" value="Unassembled WGS sequence"/>
</dbReference>
<protein>
    <submittedName>
        <fullName evidence="2">Uncharacterized protein</fullName>
    </submittedName>
</protein>